<proteinExistence type="predicted"/>
<evidence type="ECO:0000256" key="1">
    <source>
        <dbReference type="SAM" id="Phobius"/>
    </source>
</evidence>
<feature type="transmembrane region" description="Helical" evidence="1">
    <location>
        <begin position="190"/>
        <end position="210"/>
    </location>
</feature>
<dbReference type="EMBL" id="JBJXVJ010000001">
    <property type="protein sequence ID" value="MFN1215711.1"/>
    <property type="molecule type" value="Genomic_DNA"/>
</dbReference>
<evidence type="ECO:0000313" key="3">
    <source>
        <dbReference type="Proteomes" id="UP001634154"/>
    </source>
</evidence>
<comment type="caution">
    <text evidence="2">The sequence shown here is derived from an EMBL/GenBank/DDBJ whole genome shotgun (WGS) entry which is preliminary data.</text>
</comment>
<accession>A0ABW9JX81</accession>
<dbReference type="Proteomes" id="UP001634154">
    <property type="component" value="Unassembled WGS sequence"/>
</dbReference>
<evidence type="ECO:0000313" key="2">
    <source>
        <dbReference type="EMBL" id="MFN1215711.1"/>
    </source>
</evidence>
<feature type="transmembrane region" description="Helical" evidence="1">
    <location>
        <begin position="226"/>
        <end position="247"/>
    </location>
</feature>
<gene>
    <name evidence="2" type="ORF">ACKW6Q_01880</name>
</gene>
<keyword evidence="1" id="KW-0472">Membrane</keyword>
<feature type="transmembrane region" description="Helical" evidence="1">
    <location>
        <begin position="154"/>
        <end position="178"/>
    </location>
</feature>
<reference evidence="2 3" key="1">
    <citation type="submission" date="2024-12" db="EMBL/GenBank/DDBJ databases">
        <title>Draft genome sequence of Chryseobacterium kwangjuense AG447.</title>
        <authorList>
            <person name="Cheptsov V.S."/>
            <person name="Belov A."/>
            <person name="Zavarzina A.G."/>
        </authorList>
    </citation>
    <scope>NUCLEOTIDE SEQUENCE [LARGE SCALE GENOMIC DNA]</scope>
    <source>
        <strain evidence="2 3">AG447</strain>
    </source>
</reference>
<keyword evidence="3" id="KW-1185">Reference proteome</keyword>
<keyword evidence="1" id="KW-0812">Transmembrane</keyword>
<feature type="transmembrane region" description="Helical" evidence="1">
    <location>
        <begin position="42"/>
        <end position="65"/>
    </location>
</feature>
<dbReference type="RefSeq" id="WP_409355494.1">
    <property type="nucleotide sequence ID" value="NZ_JBJXVJ010000001.1"/>
</dbReference>
<organism evidence="2 3">
    <name type="scientific">Chryseobacterium kwangjuense</name>
    <dbReference type="NCBI Taxonomy" id="267125"/>
    <lineage>
        <taxon>Bacteria</taxon>
        <taxon>Pseudomonadati</taxon>
        <taxon>Bacteroidota</taxon>
        <taxon>Flavobacteriia</taxon>
        <taxon>Flavobacteriales</taxon>
        <taxon>Weeksellaceae</taxon>
        <taxon>Chryseobacterium group</taxon>
        <taxon>Chryseobacterium</taxon>
    </lineage>
</organism>
<feature type="transmembrane region" description="Helical" evidence="1">
    <location>
        <begin position="12"/>
        <end position="30"/>
    </location>
</feature>
<keyword evidence="1" id="KW-1133">Transmembrane helix</keyword>
<protein>
    <submittedName>
        <fullName evidence="2">Uncharacterized protein</fullName>
    </submittedName>
</protein>
<name>A0ABW9JX81_9FLAO</name>
<sequence>MFGVQIQEFHSVYLTVIAVLAILWLSYQWWRKEKRIKSLPKIIIIAVAGFIFYKLVFFTTTMVLFTGNTIKDHFFSEITEAQVIDFKAKKSIASKGILNYPVVRYKDHHGIQREIISDTGFGSSNDIPKLHETVKIVVNEKDRQAKLITGLKTITIIGTLISIVFGLIILAGITEYALSLSLEKVQTAAVFASFYVLIPLLITGAAYFFGKSAWNTYTEDHFSGRFWMYSCISIGCLLFMIGYINIVKEQGGKKKKKKK</sequence>